<dbReference type="PROSITE" id="PS51078">
    <property type="entry name" value="ICLR_ED"/>
    <property type="match status" value="1"/>
</dbReference>
<reference evidence="10" key="1">
    <citation type="submission" date="2021-06" db="EMBL/GenBank/DDBJ databases">
        <authorList>
            <person name="Criscuolo A."/>
        </authorList>
    </citation>
    <scope>NUCLEOTIDE SEQUENCE</scope>
    <source>
        <strain evidence="10">CIP111803</strain>
    </source>
</reference>
<organism evidence="10 11">
    <name type="scientific">Leucobacter soli</name>
    <dbReference type="NCBI Taxonomy" id="2812850"/>
    <lineage>
        <taxon>Bacteria</taxon>
        <taxon>Bacillati</taxon>
        <taxon>Actinomycetota</taxon>
        <taxon>Actinomycetes</taxon>
        <taxon>Micrococcales</taxon>
        <taxon>Microbacteriaceae</taxon>
        <taxon>Leucobacter</taxon>
    </lineage>
</organism>
<dbReference type="Pfam" id="PF01614">
    <property type="entry name" value="IclR_C"/>
    <property type="match status" value="1"/>
</dbReference>
<feature type="domain" description="HTH iclR-type" evidence="8">
    <location>
        <begin position="67"/>
        <end position="128"/>
    </location>
</feature>
<evidence type="ECO:0000259" key="9">
    <source>
        <dbReference type="PROSITE" id="PS51078"/>
    </source>
</evidence>
<feature type="compositionally biased region" description="Basic and acidic residues" evidence="7">
    <location>
        <begin position="1"/>
        <end position="20"/>
    </location>
</feature>
<keyword evidence="11" id="KW-1185">Reference proteome</keyword>
<evidence type="ECO:0000256" key="5">
    <source>
        <dbReference type="ARBA" id="ARBA00058938"/>
    </source>
</evidence>
<keyword evidence="2" id="KW-0805">Transcription regulation</keyword>
<dbReference type="EMBL" id="CAJVAP010000043">
    <property type="protein sequence ID" value="CAG7622053.1"/>
    <property type="molecule type" value="Genomic_DNA"/>
</dbReference>
<dbReference type="InterPro" id="IPR014757">
    <property type="entry name" value="Tscrpt_reg_IclR_C"/>
</dbReference>
<feature type="region of interest" description="Disordered" evidence="7">
    <location>
        <begin position="1"/>
        <end position="65"/>
    </location>
</feature>
<dbReference type="InterPro" id="IPR050707">
    <property type="entry name" value="HTH_MetabolicPath_Reg"/>
</dbReference>
<comment type="caution">
    <text evidence="10">The sequence shown here is derived from an EMBL/GenBank/DDBJ whole genome shotgun (WGS) entry which is preliminary data.</text>
</comment>
<dbReference type="Pfam" id="PF09339">
    <property type="entry name" value="HTH_IclR"/>
    <property type="match status" value="1"/>
</dbReference>
<keyword evidence="1" id="KW-0319">Glycerol metabolism</keyword>
<dbReference type="InterPro" id="IPR005471">
    <property type="entry name" value="Tscrpt_reg_IclR_N"/>
</dbReference>
<dbReference type="GO" id="GO:0003700">
    <property type="term" value="F:DNA-binding transcription factor activity"/>
    <property type="evidence" value="ECO:0007669"/>
    <property type="project" value="TreeGrafter"/>
</dbReference>
<protein>
    <recommendedName>
        <fullName evidence="6">Glycerol operon regulatory protein</fullName>
    </recommendedName>
</protein>
<evidence type="ECO:0000256" key="2">
    <source>
        <dbReference type="ARBA" id="ARBA00023015"/>
    </source>
</evidence>
<accession>A0A916K1V0</accession>
<proteinExistence type="predicted"/>
<dbReference type="AlphaFoldDB" id="A0A916K1V0"/>
<dbReference type="GO" id="GO:0045892">
    <property type="term" value="P:negative regulation of DNA-templated transcription"/>
    <property type="evidence" value="ECO:0007669"/>
    <property type="project" value="TreeGrafter"/>
</dbReference>
<dbReference type="FunFam" id="1.10.10.10:FF:000056">
    <property type="entry name" value="IclR family transcriptional regulator"/>
    <property type="match status" value="1"/>
</dbReference>
<name>A0A916K1V0_9MICO</name>
<dbReference type="Proteomes" id="UP000693892">
    <property type="component" value="Unassembled WGS sequence"/>
</dbReference>
<evidence type="ECO:0000256" key="3">
    <source>
        <dbReference type="ARBA" id="ARBA00023125"/>
    </source>
</evidence>
<dbReference type="GO" id="GO:0006071">
    <property type="term" value="P:glycerol metabolic process"/>
    <property type="evidence" value="ECO:0007669"/>
    <property type="project" value="UniProtKB-KW"/>
</dbReference>
<evidence type="ECO:0000256" key="7">
    <source>
        <dbReference type="SAM" id="MobiDB-lite"/>
    </source>
</evidence>
<dbReference type="GO" id="GO:0003677">
    <property type="term" value="F:DNA binding"/>
    <property type="evidence" value="ECO:0007669"/>
    <property type="project" value="UniProtKB-KW"/>
</dbReference>
<sequence>MMECVKDIRAERDAESRVPEVRTAPETPGTGGAEDRPYPAQRSAMSDADADPGRNAGGTGREAAGGVQSVERAFRVLEILADARGEVPLAEIARSAGLAQPTAHRLLQTMLRLGYVRQLDSRGYALGPGLIHLGSRATPPLVQRAQPVMVELEEVARETVNLAVLDGDHVAYVGQVPSRHQMRMFTEVGRRVLPHSAGVGKAILSTLPEVRVREIIAGTGMPRFTPTTITEPEALLADLREARRRGFAVDDGEREVGVRCVAVPVPGSSPAAALSISGPSARINDELAATITDALLAAAARLAVDA</sequence>
<dbReference type="PROSITE" id="PS51077">
    <property type="entry name" value="HTH_ICLR"/>
    <property type="match status" value="1"/>
</dbReference>
<keyword evidence="4" id="KW-0804">Transcription</keyword>
<evidence type="ECO:0000313" key="11">
    <source>
        <dbReference type="Proteomes" id="UP000693892"/>
    </source>
</evidence>
<gene>
    <name evidence="10" type="primary">iclR_3</name>
    <name evidence="10" type="ORF">LEUCIP111803_02474</name>
</gene>
<dbReference type="PANTHER" id="PTHR30136">
    <property type="entry name" value="HELIX-TURN-HELIX TRANSCRIPTIONAL REGULATOR, ICLR FAMILY"/>
    <property type="match status" value="1"/>
</dbReference>
<evidence type="ECO:0000313" key="10">
    <source>
        <dbReference type="EMBL" id="CAG7622053.1"/>
    </source>
</evidence>
<evidence type="ECO:0000256" key="4">
    <source>
        <dbReference type="ARBA" id="ARBA00023163"/>
    </source>
</evidence>
<keyword evidence="3" id="KW-0238">DNA-binding</keyword>
<evidence type="ECO:0000256" key="6">
    <source>
        <dbReference type="ARBA" id="ARBA00070406"/>
    </source>
</evidence>
<feature type="domain" description="IclR-ED" evidence="9">
    <location>
        <begin position="129"/>
        <end position="306"/>
    </location>
</feature>
<dbReference type="PANTHER" id="PTHR30136:SF24">
    <property type="entry name" value="HTH-TYPE TRANSCRIPTIONAL REPRESSOR ALLR"/>
    <property type="match status" value="1"/>
</dbReference>
<evidence type="ECO:0000256" key="1">
    <source>
        <dbReference type="ARBA" id="ARBA00022798"/>
    </source>
</evidence>
<comment type="function">
    <text evidence="5">May be an activator protein for the gylABX operon.</text>
</comment>
<evidence type="ECO:0000259" key="8">
    <source>
        <dbReference type="PROSITE" id="PS51077"/>
    </source>
</evidence>
<dbReference type="SMART" id="SM00346">
    <property type="entry name" value="HTH_ICLR"/>
    <property type="match status" value="1"/>
</dbReference>